<dbReference type="PANTHER" id="PTHR13308:SF23">
    <property type="entry name" value="NEDD4-BINDING PROTEIN 2-LIKE 2"/>
    <property type="match status" value="1"/>
</dbReference>
<evidence type="ECO:0008006" key="4">
    <source>
        <dbReference type="Google" id="ProtNLM"/>
    </source>
</evidence>
<dbReference type="GO" id="GO:0003714">
    <property type="term" value="F:transcription corepressor activity"/>
    <property type="evidence" value="ECO:0007669"/>
    <property type="project" value="TreeGrafter"/>
</dbReference>
<dbReference type="Proteomes" id="UP000824540">
    <property type="component" value="Unassembled WGS sequence"/>
</dbReference>
<dbReference type="PANTHER" id="PTHR13308">
    <property type="entry name" value="NEDD4-BINDING PROTEIN 2-LIKE 1"/>
    <property type="match status" value="1"/>
</dbReference>
<gene>
    <name evidence="2" type="ORF">JZ751_002205</name>
</gene>
<dbReference type="InterPro" id="IPR027417">
    <property type="entry name" value="P-loop_NTPase"/>
</dbReference>
<feature type="region of interest" description="Disordered" evidence="1">
    <location>
        <begin position="84"/>
        <end position="132"/>
    </location>
</feature>
<name>A0A8T2P964_9TELE</name>
<dbReference type="GO" id="GO:0000122">
    <property type="term" value="P:negative regulation of transcription by RNA polymerase II"/>
    <property type="evidence" value="ECO:0007669"/>
    <property type="project" value="TreeGrafter"/>
</dbReference>
<dbReference type="Gene3D" id="3.40.50.300">
    <property type="entry name" value="P-loop containing nucleotide triphosphate hydrolases"/>
    <property type="match status" value="1"/>
</dbReference>
<evidence type="ECO:0000256" key="1">
    <source>
        <dbReference type="SAM" id="MobiDB-lite"/>
    </source>
</evidence>
<evidence type="ECO:0000313" key="2">
    <source>
        <dbReference type="EMBL" id="KAG9348470.1"/>
    </source>
</evidence>
<dbReference type="AlphaFoldDB" id="A0A8T2P964"/>
<organism evidence="2 3">
    <name type="scientific">Albula glossodonta</name>
    <name type="common">roundjaw bonefish</name>
    <dbReference type="NCBI Taxonomy" id="121402"/>
    <lineage>
        <taxon>Eukaryota</taxon>
        <taxon>Metazoa</taxon>
        <taxon>Chordata</taxon>
        <taxon>Craniata</taxon>
        <taxon>Vertebrata</taxon>
        <taxon>Euteleostomi</taxon>
        <taxon>Actinopterygii</taxon>
        <taxon>Neopterygii</taxon>
        <taxon>Teleostei</taxon>
        <taxon>Albuliformes</taxon>
        <taxon>Albulidae</taxon>
        <taxon>Albula</taxon>
    </lineage>
</organism>
<dbReference type="EMBL" id="JAFBMS010000011">
    <property type="protein sequence ID" value="KAG9348470.1"/>
    <property type="molecule type" value="Genomic_DNA"/>
</dbReference>
<protein>
    <recommendedName>
        <fullName evidence="4">NEDD4-binding protein 2-like 2</fullName>
    </recommendedName>
</protein>
<feature type="compositionally biased region" description="Pro residues" evidence="1">
    <location>
        <begin position="116"/>
        <end position="125"/>
    </location>
</feature>
<proteinExistence type="predicted"/>
<dbReference type="InterPro" id="IPR026302">
    <property type="entry name" value="NEDD4-bd_p2"/>
</dbReference>
<feature type="compositionally biased region" description="Low complexity" evidence="1">
    <location>
        <begin position="99"/>
        <end position="115"/>
    </location>
</feature>
<dbReference type="GO" id="GO:0005634">
    <property type="term" value="C:nucleus"/>
    <property type="evidence" value="ECO:0007669"/>
    <property type="project" value="TreeGrafter"/>
</dbReference>
<dbReference type="SUPFAM" id="SSF52540">
    <property type="entry name" value="P-loop containing nucleoside triphosphate hydrolases"/>
    <property type="match status" value="1"/>
</dbReference>
<evidence type="ECO:0000313" key="3">
    <source>
        <dbReference type="Proteomes" id="UP000824540"/>
    </source>
</evidence>
<keyword evidence="3" id="KW-1185">Reference proteome</keyword>
<dbReference type="OrthoDB" id="3231855at2759"/>
<dbReference type="Pfam" id="PF13671">
    <property type="entry name" value="AAA_33"/>
    <property type="match status" value="1"/>
</dbReference>
<accession>A0A8T2P964</accession>
<comment type="caution">
    <text evidence="2">The sequence shown here is derived from an EMBL/GenBank/DDBJ whole genome shotgun (WGS) entry which is preliminary data.</text>
</comment>
<sequence>MATLKKTQKRIAQSQQIYPKTHHFVSKRVLLTTEKTDLTMDLIHTGMTTATTGAERDSVPAFSKLESGLAQNNHITQTSGSTLRLLGVPSAPPPQFPQTSLPWAPSPPTSSTSPSPSSPHPPPFYSPEFGPQMTTYHDYPDYGNHFQWKGSQFPPGPGYPSLNDFGGYDALQDYGSAVCHPGGFDSCGDNEGTCSHPYDYSDWVHGYDPEQNQLQQCHQQERQSQVPYSDCGYHPDPLLILILMRGVPGSGKSTLARKLLASGPNGLILSTDDYFSEDNGYSYNPSLIGDAHEWNQNRAREAMDDGCSPVIIDNTNLQAWEMKPYVEMALERGYSINFREPDTSWKLDPFELEKRNNHGVPSRKISQMLERFELPMSVDIVLKSQDPPHKIAERPPSQHLPRY</sequence>
<reference evidence="2" key="1">
    <citation type="thesis" date="2021" institute="BYU ScholarsArchive" country="Provo, UT, USA">
        <title>Applications of and Algorithms for Genome Assembly and Genomic Analyses with an Emphasis on Marine Teleosts.</title>
        <authorList>
            <person name="Pickett B.D."/>
        </authorList>
    </citation>
    <scope>NUCLEOTIDE SEQUENCE</scope>
    <source>
        <strain evidence="2">HI-2016</strain>
    </source>
</reference>